<comment type="caution">
    <text evidence="1">The sequence shown here is derived from an EMBL/GenBank/DDBJ whole genome shotgun (WGS) entry which is preliminary data.</text>
</comment>
<dbReference type="AlphaFoldDB" id="X1Q3M8"/>
<reference evidence="1" key="1">
    <citation type="journal article" date="2014" name="Front. Microbiol.">
        <title>High frequency of phylogenetically diverse reductive dehalogenase-homologous genes in deep subseafloor sedimentary metagenomes.</title>
        <authorList>
            <person name="Kawai M."/>
            <person name="Futagami T."/>
            <person name="Toyoda A."/>
            <person name="Takaki Y."/>
            <person name="Nishi S."/>
            <person name="Hori S."/>
            <person name="Arai W."/>
            <person name="Tsubouchi T."/>
            <person name="Morono Y."/>
            <person name="Uchiyama I."/>
            <person name="Ito T."/>
            <person name="Fujiyama A."/>
            <person name="Inagaki F."/>
            <person name="Takami H."/>
        </authorList>
    </citation>
    <scope>NUCLEOTIDE SEQUENCE</scope>
    <source>
        <strain evidence="1">Expedition CK06-06</strain>
    </source>
</reference>
<evidence type="ECO:0000313" key="1">
    <source>
        <dbReference type="EMBL" id="GAI49356.1"/>
    </source>
</evidence>
<dbReference type="EMBL" id="BARV01034668">
    <property type="protein sequence ID" value="GAI49356.1"/>
    <property type="molecule type" value="Genomic_DNA"/>
</dbReference>
<protein>
    <submittedName>
        <fullName evidence="1">Uncharacterized protein</fullName>
    </submittedName>
</protein>
<sequence length="73" mass="8118">MFNWFGQREGKGKQKARQLWEREFNITKEGLDEEQVVAFVNNLIAQHKASQQASAASLRSLLKTADGRSGGGP</sequence>
<name>X1Q3M8_9ZZZZ</name>
<proteinExistence type="predicted"/>
<gene>
    <name evidence="1" type="ORF">S06H3_54233</name>
</gene>
<accession>X1Q3M8</accession>
<organism evidence="1">
    <name type="scientific">marine sediment metagenome</name>
    <dbReference type="NCBI Taxonomy" id="412755"/>
    <lineage>
        <taxon>unclassified sequences</taxon>
        <taxon>metagenomes</taxon>
        <taxon>ecological metagenomes</taxon>
    </lineage>
</organism>